<dbReference type="FunFam" id="3.30.70.580:FF:000001">
    <property type="entry name" value="tRNA pseudouridine synthase A"/>
    <property type="match status" value="1"/>
</dbReference>
<comment type="similarity">
    <text evidence="1">Belongs to the tRNA pseudouridine synthase TruA family.</text>
</comment>
<dbReference type="GO" id="GO:0003723">
    <property type="term" value="F:RNA binding"/>
    <property type="evidence" value="ECO:0007669"/>
    <property type="project" value="InterPro"/>
</dbReference>
<dbReference type="EC" id="5.4.99.12" evidence="5"/>
<dbReference type="SUPFAM" id="SSF55120">
    <property type="entry name" value="Pseudouridine synthase"/>
    <property type="match status" value="1"/>
</dbReference>
<dbReference type="InterPro" id="IPR001406">
    <property type="entry name" value="PsdUridine_synth_TruA"/>
</dbReference>
<name>A0A3B0SAF9_9ZZZZ</name>
<dbReference type="Gene3D" id="3.30.70.660">
    <property type="entry name" value="Pseudouridine synthase I, catalytic domain, C-terminal subdomain"/>
    <property type="match status" value="1"/>
</dbReference>
<dbReference type="Pfam" id="PF01416">
    <property type="entry name" value="PseudoU_synth_1"/>
    <property type="match status" value="2"/>
</dbReference>
<keyword evidence="2" id="KW-0819">tRNA processing</keyword>
<gene>
    <name evidence="5" type="ORF">MNBD_ALPHA08-1836</name>
</gene>
<dbReference type="GO" id="GO:0031119">
    <property type="term" value="P:tRNA pseudouridine synthesis"/>
    <property type="evidence" value="ECO:0007669"/>
    <property type="project" value="TreeGrafter"/>
</dbReference>
<dbReference type="CDD" id="cd02570">
    <property type="entry name" value="PseudoU_synth_EcTruA"/>
    <property type="match status" value="1"/>
</dbReference>
<keyword evidence="3 5" id="KW-0413">Isomerase</keyword>
<dbReference type="InterPro" id="IPR020094">
    <property type="entry name" value="TruA/RsuA/RluB/E/F_N"/>
</dbReference>
<reference evidence="5" key="1">
    <citation type="submission" date="2018-06" db="EMBL/GenBank/DDBJ databases">
        <authorList>
            <person name="Zhirakovskaya E."/>
        </authorList>
    </citation>
    <scope>NUCLEOTIDE SEQUENCE</scope>
</reference>
<feature type="domain" description="Pseudouridine synthase I TruA alpha/beta" evidence="4">
    <location>
        <begin position="8"/>
        <end position="104"/>
    </location>
</feature>
<sequence length="251" mass="28107">MARFFLTIEYDGQPYVGWQRQDNGPSIQGEIETALAKLDEPDVLVYGAGRTDAGVHALAQVAHVDLNRDWSEHKLREAINAMLRPLPIAIMEVRQVEGGVHARFSATARHYLYKIINRRPYLTIEQGKAWHVKTPLDEKLMHEAAQLLIGTHDFTTYRATRCQSKSPVKTLDKLDVSRSGDVVEIRASARSFLHNQVRSLAGVLKKVGDGSWQVEDVVTALEARNRDACAPVAPPDGLYLTKVDYPRSLNL</sequence>
<dbReference type="NCBIfam" id="TIGR00071">
    <property type="entry name" value="hisT_truA"/>
    <property type="match status" value="1"/>
</dbReference>
<evidence type="ECO:0000313" key="5">
    <source>
        <dbReference type="EMBL" id="VAV93303.1"/>
    </source>
</evidence>
<dbReference type="HAMAP" id="MF_00171">
    <property type="entry name" value="TruA"/>
    <property type="match status" value="1"/>
</dbReference>
<dbReference type="PANTHER" id="PTHR11142:SF0">
    <property type="entry name" value="TRNA PSEUDOURIDINE SYNTHASE-LIKE 1"/>
    <property type="match status" value="1"/>
</dbReference>
<feature type="domain" description="Pseudouridine synthase I TruA alpha/beta" evidence="4">
    <location>
        <begin position="144"/>
        <end position="246"/>
    </location>
</feature>
<evidence type="ECO:0000256" key="3">
    <source>
        <dbReference type="ARBA" id="ARBA00023235"/>
    </source>
</evidence>
<dbReference type="InterPro" id="IPR020095">
    <property type="entry name" value="PsdUridine_synth_TruA_C"/>
</dbReference>
<organism evidence="5">
    <name type="scientific">hydrothermal vent metagenome</name>
    <dbReference type="NCBI Taxonomy" id="652676"/>
    <lineage>
        <taxon>unclassified sequences</taxon>
        <taxon>metagenomes</taxon>
        <taxon>ecological metagenomes</taxon>
    </lineage>
</organism>
<protein>
    <submittedName>
        <fullName evidence="5">tRNA pseudouridine(38-40) synthase</fullName>
        <ecNumber evidence="5">5.4.99.12</ecNumber>
    </submittedName>
</protein>
<evidence type="ECO:0000256" key="2">
    <source>
        <dbReference type="ARBA" id="ARBA00022694"/>
    </source>
</evidence>
<dbReference type="PANTHER" id="PTHR11142">
    <property type="entry name" value="PSEUDOURIDYLATE SYNTHASE"/>
    <property type="match status" value="1"/>
</dbReference>
<evidence type="ECO:0000259" key="4">
    <source>
        <dbReference type="Pfam" id="PF01416"/>
    </source>
</evidence>
<dbReference type="EMBL" id="UOEC01000108">
    <property type="protein sequence ID" value="VAV93303.1"/>
    <property type="molecule type" value="Genomic_DNA"/>
</dbReference>
<accession>A0A3B0SAF9</accession>
<dbReference type="GO" id="GO:0160147">
    <property type="term" value="F:tRNA pseudouridine(38-40) synthase activity"/>
    <property type="evidence" value="ECO:0007669"/>
    <property type="project" value="UniProtKB-EC"/>
</dbReference>
<evidence type="ECO:0000256" key="1">
    <source>
        <dbReference type="ARBA" id="ARBA00009375"/>
    </source>
</evidence>
<dbReference type="InterPro" id="IPR020103">
    <property type="entry name" value="PsdUridine_synth_cat_dom_sf"/>
</dbReference>
<proteinExistence type="inferred from homology"/>
<dbReference type="AlphaFoldDB" id="A0A3B0SAF9"/>
<dbReference type="Gene3D" id="3.30.70.580">
    <property type="entry name" value="Pseudouridine synthase I, catalytic domain, N-terminal subdomain"/>
    <property type="match status" value="1"/>
</dbReference>
<dbReference type="PIRSF" id="PIRSF001430">
    <property type="entry name" value="tRNA_psdUrid_synth"/>
    <property type="match status" value="1"/>
</dbReference>
<dbReference type="InterPro" id="IPR020097">
    <property type="entry name" value="PsdUridine_synth_TruA_a/b_dom"/>
</dbReference>